<gene>
    <name evidence="12" type="ORF">XAT740_LOCUS6864</name>
</gene>
<dbReference type="GO" id="GO:0005911">
    <property type="term" value="C:cell-cell junction"/>
    <property type="evidence" value="ECO:0007669"/>
    <property type="project" value="TreeGrafter"/>
</dbReference>
<feature type="domain" description="Fibronectin type-III" evidence="11">
    <location>
        <begin position="536"/>
        <end position="622"/>
    </location>
</feature>
<dbReference type="SMART" id="SM00409">
    <property type="entry name" value="IG"/>
    <property type="match status" value="5"/>
</dbReference>
<dbReference type="Gene3D" id="2.60.40.10">
    <property type="entry name" value="Immunoglobulins"/>
    <property type="match status" value="6"/>
</dbReference>
<comment type="subcellular location">
    <subcellularLocation>
        <location evidence="1">Membrane</location>
        <topology evidence="1">Single-pass type I membrane protein</topology>
    </subcellularLocation>
</comment>
<dbReference type="EMBL" id="CAJNOR010000317">
    <property type="protein sequence ID" value="CAF0878302.1"/>
    <property type="molecule type" value="Genomic_DNA"/>
</dbReference>
<dbReference type="InterPro" id="IPR003598">
    <property type="entry name" value="Ig_sub2"/>
</dbReference>
<proteinExistence type="predicted"/>
<dbReference type="Pfam" id="PF13927">
    <property type="entry name" value="Ig_3"/>
    <property type="match status" value="1"/>
</dbReference>
<dbReference type="GO" id="GO:0005886">
    <property type="term" value="C:plasma membrane"/>
    <property type="evidence" value="ECO:0007669"/>
    <property type="project" value="TreeGrafter"/>
</dbReference>
<feature type="chain" id="PRO_5032907257" evidence="9">
    <location>
        <begin position="20"/>
        <end position="955"/>
    </location>
</feature>
<evidence type="ECO:0000256" key="9">
    <source>
        <dbReference type="SAM" id="SignalP"/>
    </source>
</evidence>
<keyword evidence="9" id="KW-0732">Signal</keyword>
<dbReference type="InterPro" id="IPR013162">
    <property type="entry name" value="CD80_C2-set"/>
</dbReference>
<evidence type="ECO:0000313" key="13">
    <source>
        <dbReference type="Proteomes" id="UP000663828"/>
    </source>
</evidence>
<evidence type="ECO:0000256" key="8">
    <source>
        <dbReference type="SAM" id="Phobius"/>
    </source>
</evidence>
<evidence type="ECO:0000259" key="11">
    <source>
        <dbReference type="PROSITE" id="PS50853"/>
    </source>
</evidence>
<reference evidence="12" key="1">
    <citation type="submission" date="2021-02" db="EMBL/GenBank/DDBJ databases">
        <authorList>
            <person name="Nowell W R."/>
        </authorList>
    </citation>
    <scope>NUCLEOTIDE SEQUENCE</scope>
</reference>
<evidence type="ECO:0000259" key="10">
    <source>
        <dbReference type="PROSITE" id="PS50835"/>
    </source>
</evidence>
<dbReference type="Proteomes" id="UP000663828">
    <property type="component" value="Unassembled WGS sequence"/>
</dbReference>
<name>A0A813Y5K7_ADIRI</name>
<evidence type="ECO:0000256" key="5">
    <source>
        <dbReference type="ARBA" id="ARBA00023180"/>
    </source>
</evidence>
<dbReference type="InterPro" id="IPR051275">
    <property type="entry name" value="Cell_adhesion_signaling"/>
</dbReference>
<evidence type="ECO:0000313" key="12">
    <source>
        <dbReference type="EMBL" id="CAF0878302.1"/>
    </source>
</evidence>
<evidence type="ECO:0000256" key="4">
    <source>
        <dbReference type="ARBA" id="ARBA00023157"/>
    </source>
</evidence>
<feature type="region of interest" description="Disordered" evidence="7">
    <location>
        <begin position="768"/>
        <end position="789"/>
    </location>
</feature>
<sequence length="955" mass="107958">MHFIPLLIVVSQFYLSSQTNPAQIIKVHENANVTMTCRLNMRQNSEARNSLASVPSLSSFNKIFDNNLSGNIILWYKDDTQVIGVNSISNDPQKYLIYQENYYTYQLILFNVRLESSGLYKCQNFTAKEENLFQLHVLVPPSRLRLSPSPQMPVADGTSVQFNCTSERAYPIPTFEWYKNDQLIQRSIGINNNNQTSSPSFSSSSILTLLLSPVDHDQILRCQVTNEASVHDTNVELKLDVLFKPIINISWNQKELPTMLTVIENTFETIHCVISANPPALANIEWYKNDQLIRGENQEQLKLNFTRLENIQRLTCKTRNTVGQSEASVNVDILYKPKLSMIEHITLNQGEKLVLRCLIDSNPFCHQIRWLHNQKEVLTQPCSLMNRTQTVSEYVIPHVYRIHSGKYTCEVKNWLNTGSNNRYEATTAVSTDVRIQYAPFILNSIKKLAVVENQDIITACVVDAYPKADITWFGPSEQRLSSFADEKMLNLTVISSKLHLPPSYSTMLGTYRCIAKNQYGQHEFSMHFQRPGLPDPPTQLQAINITHASFILTWQAAYDGGSNLIYHISLSGNRSEERQTNLNSIRFTDLNENSRYFVKIRSQNTLGFSDYSTSIVISTTEYPFAPDEFPTIQRAYYTVDGRRIRFHLSEIRSPLITKDQLCIQHYHIPSSTVETTDEYPSCIPLNSLQPSNDELEITTEENNVRLKLCLINQTDICSKSVSIPTGVGLSNDSSELILILIGAILGLCFVAALIGLFVCIQQRRRQTKSKSGSTDTLKPNSNGNHIDNFHATPVRVVDTNSCLYYPTQTPTMNEVRAHNSGLFYNPELPNSIYTIQEKKNSMCFDSGMPSTTSDNSDSACSQVLSSSDIDGHIANGFYDRSDGEHLVNGRLSSKKVLLPDIHHLFLGKYNGVTDIPPYTVGENHSTLRISSEEESGFSTPTKPHHGKKLVYEVVV</sequence>
<dbReference type="GO" id="GO:0098609">
    <property type="term" value="P:cell-cell adhesion"/>
    <property type="evidence" value="ECO:0007669"/>
    <property type="project" value="TreeGrafter"/>
</dbReference>
<keyword evidence="13" id="KW-1185">Reference proteome</keyword>
<dbReference type="PROSITE" id="PS50853">
    <property type="entry name" value="FN3"/>
    <property type="match status" value="1"/>
</dbReference>
<dbReference type="PANTHER" id="PTHR11640:SF31">
    <property type="entry name" value="IRREGULAR CHIASM C-ROUGHEST PROTEIN-RELATED"/>
    <property type="match status" value="1"/>
</dbReference>
<feature type="domain" description="Ig-like" evidence="10">
    <location>
        <begin position="337"/>
        <end position="430"/>
    </location>
</feature>
<dbReference type="InterPro" id="IPR007110">
    <property type="entry name" value="Ig-like_dom"/>
</dbReference>
<evidence type="ECO:0000256" key="3">
    <source>
        <dbReference type="ARBA" id="ARBA00023136"/>
    </source>
</evidence>
<dbReference type="PROSITE" id="PS50835">
    <property type="entry name" value="IG_LIKE"/>
    <property type="match status" value="5"/>
</dbReference>
<dbReference type="AlphaFoldDB" id="A0A813Y5K7"/>
<feature type="domain" description="Ig-like" evidence="10">
    <location>
        <begin position="245"/>
        <end position="330"/>
    </location>
</feature>
<dbReference type="SMART" id="SM00408">
    <property type="entry name" value="IGc2"/>
    <property type="match status" value="3"/>
</dbReference>
<dbReference type="GO" id="GO:0050839">
    <property type="term" value="F:cell adhesion molecule binding"/>
    <property type="evidence" value="ECO:0007669"/>
    <property type="project" value="TreeGrafter"/>
</dbReference>
<organism evidence="12 13">
    <name type="scientific">Adineta ricciae</name>
    <name type="common">Rotifer</name>
    <dbReference type="NCBI Taxonomy" id="249248"/>
    <lineage>
        <taxon>Eukaryota</taxon>
        <taxon>Metazoa</taxon>
        <taxon>Spiralia</taxon>
        <taxon>Gnathifera</taxon>
        <taxon>Rotifera</taxon>
        <taxon>Eurotatoria</taxon>
        <taxon>Bdelloidea</taxon>
        <taxon>Adinetida</taxon>
        <taxon>Adinetidae</taxon>
        <taxon>Adineta</taxon>
    </lineage>
</organism>
<feature type="transmembrane region" description="Helical" evidence="8">
    <location>
        <begin position="736"/>
        <end position="760"/>
    </location>
</feature>
<keyword evidence="6" id="KW-0393">Immunoglobulin domain</keyword>
<dbReference type="SUPFAM" id="SSF49265">
    <property type="entry name" value="Fibronectin type III"/>
    <property type="match status" value="1"/>
</dbReference>
<dbReference type="SMART" id="SM00060">
    <property type="entry name" value="FN3"/>
    <property type="match status" value="1"/>
</dbReference>
<dbReference type="InterPro" id="IPR036116">
    <property type="entry name" value="FN3_sf"/>
</dbReference>
<dbReference type="InterPro" id="IPR036179">
    <property type="entry name" value="Ig-like_dom_sf"/>
</dbReference>
<evidence type="ECO:0000256" key="1">
    <source>
        <dbReference type="ARBA" id="ARBA00004479"/>
    </source>
</evidence>
<protein>
    <submittedName>
        <fullName evidence="12">Uncharacterized protein</fullName>
    </submittedName>
</protein>
<feature type="domain" description="Ig-like" evidence="10">
    <location>
        <begin position="5"/>
        <end position="123"/>
    </location>
</feature>
<evidence type="ECO:0000256" key="2">
    <source>
        <dbReference type="ARBA" id="ARBA00022737"/>
    </source>
</evidence>
<dbReference type="InterPro" id="IPR013098">
    <property type="entry name" value="Ig_I-set"/>
</dbReference>
<feature type="domain" description="Ig-like" evidence="10">
    <location>
        <begin position="141"/>
        <end position="238"/>
    </location>
</feature>
<accession>A0A813Y5K7</accession>
<evidence type="ECO:0000256" key="7">
    <source>
        <dbReference type="SAM" id="MobiDB-lite"/>
    </source>
</evidence>
<dbReference type="InterPro" id="IPR003961">
    <property type="entry name" value="FN3_dom"/>
</dbReference>
<keyword evidence="3 8" id="KW-0472">Membrane</keyword>
<keyword evidence="2" id="KW-0677">Repeat</keyword>
<keyword evidence="8" id="KW-0812">Transmembrane</keyword>
<dbReference type="Pfam" id="PF00041">
    <property type="entry name" value="fn3"/>
    <property type="match status" value="1"/>
</dbReference>
<dbReference type="InterPro" id="IPR013783">
    <property type="entry name" value="Ig-like_fold"/>
</dbReference>
<feature type="signal peptide" evidence="9">
    <location>
        <begin position="1"/>
        <end position="19"/>
    </location>
</feature>
<keyword evidence="8" id="KW-1133">Transmembrane helix</keyword>
<dbReference type="PANTHER" id="PTHR11640">
    <property type="entry name" value="NEPHRIN"/>
    <property type="match status" value="1"/>
</dbReference>
<keyword evidence="4" id="KW-1015">Disulfide bond</keyword>
<feature type="domain" description="Ig-like" evidence="10">
    <location>
        <begin position="439"/>
        <end position="525"/>
    </location>
</feature>
<dbReference type="Pfam" id="PF08205">
    <property type="entry name" value="C2-set_2"/>
    <property type="match status" value="1"/>
</dbReference>
<keyword evidence="5" id="KW-0325">Glycoprotein</keyword>
<feature type="compositionally biased region" description="Polar residues" evidence="7">
    <location>
        <begin position="769"/>
        <end position="785"/>
    </location>
</feature>
<dbReference type="SUPFAM" id="SSF48726">
    <property type="entry name" value="Immunoglobulin"/>
    <property type="match status" value="5"/>
</dbReference>
<dbReference type="InterPro" id="IPR003599">
    <property type="entry name" value="Ig_sub"/>
</dbReference>
<comment type="caution">
    <text evidence="12">The sequence shown here is derived from an EMBL/GenBank/DDBJ whole genome shotgun (WGS) entry which is preliminary data.</text>
</comment>
<dbReference type="Pfam" id="PF07679">
    <property type="entry name" value="I-set"/>
    <property type="match status" value="1"/>
</dbReference>
<evidence type="ECO:0000256" key="6">
    <source>
        <dbReference type="ARBA" id="ARBA00023319"/>
    </source>
</evidence>
<dbReference type="CDD" id="cd00063">
    <property type="entry name" value="FN3"/>
    <property type="match status" value="1"/>
</dbReference>